<keyword evidence="6" id="KW-0509">mRNA transport</keyword>
<dbReference type="InterPro" id="IPR001372">
    <property type="entry name" value="Dynein_light_chain_typ-1/2"/>
</dbReference>
<dbReference type="Pfam" id="PF01221">
    <property type="entry name" value="Dynein_light"/>
    <property type="match status" value="1"/>
</dbReference>
<evidence type="ECO:0000256" key="4">
    <source>
        <dbReference type="ARBA" id="ARBA00022490"/>
    </source>
</evidence>
<name>A0A5J4YWX4_PORPP</name>
<dbReference type="GO" id="GO:0015031">
    <property type="term" value="P:protein transport"/>
    <property type="evidence" value="ECO:0007669"/>
    <property type="project" value="UniProtKB-KW"/>
</dbReference>
<evidence type="ECO:0000313" key="12">
    <source>
        <dbReference type="Proteomes" id="UP000324585"/>
    </source>
</evidence>
<reference evidence="12" key="1">
    <citation type="journal article" date="2019" name="Nat. Commun.">
        <title>Expansion of phycobilisome linker gene families in mesophilic red algae.</title>
        <authorList>
            <person name="Lee J."/>
            <person name="Kim D."/>
            <person name="Bhattacharya D."/>
            <person name="Yoon H.S."/>
        </authorList>
    </citation>
    <scope>NUCLEOTIDE SEQUENCE [LARGE SCALE GENOMIC DNA]</scope>
    <source>
        <strain evidence="12">CCMP 1328</strain>
    </source>
</reference>
<dbReference type="GO" id="GO:0005874">
    <property type="term" value="C:microtubule"/>
    <property type="evidence" value="ECO:0007669"/>
    <property type="project" value="UniProtKB-KW"/>
</dbReference>
<dbReference type="Gene3D" id="3.30.740.10">
    <property type="entry name" value="Protein Inhibitor Of Neuronal Nitric Oxide Synthase"/>
    <property type="match status" value="1"/>
</dbReference>
<dbReference type="GO" id="GO:0005868">
    <property type="term" value="C:cytoplasmic dynein complex"/>
    <property type="evidence" value="ECO:0007669"/>
    <property type="project" value="TreeGrafter"/>
</dbReference>
<organism evidence="11 12">
    <name type="scientific">Porphyridium purpureum</name>
    <name type="common">Red alga</name>
    <name type="synonym">Porphyridium cruentum</name>
    <dbReference type="NCBI Taxonomy" id="35688"/>
    <lineage>
        <taxon>Eukaryota</taxon>
        <taxon>Rhodophyta</taxon>
        <taxon>Bangiophyceae</taxon>
        <taxon>Porphyridiales</taxon>
        <taxon>Porphyridiaceae</taxon>
        <taxon>Porphyridium</taxon>
    </lineage>
</organism>
<dbReference type="OMA" id="THEKHCF"/>
<evidence type="ECO:0000256" key="7">
    <source>
        <dbReference type="ARBA" id="ARBA00022927"/>
    </source>
</evidence>
<dbReference type="GO" id="GO:0005634">
    <property type="term" value="C:nucleus"/>
    <property type="evidence" value="ECO:0007669"/>
    <property type="project" value="UniProtKB-SubCell"/>
</dbReference>
<dbReference type="Proteomes" id="UP000324585">
    <property type="component" value="Unassembled WGS sequence"/>
</dbReference>
<comment type="subcellular location">
    <subcellularLocation>
        <location evidence="2 10">Cytoplasm</location>
        <location evidence="2 10">Cytoskeleton</location>
    </subcellularLocation>
    <subcellularLocation>
        <location evidence="1">Nucleus</location>
    </subcellularLocation>
</comment>
<gene>
    <name evidence="11" type="ORF">FVE85_1991</name>
</gene>
<accession>A0A5J4YWX4</accession>
<keyword evidence="4 10" id="KW-0963">Cytoplasm</keyword>
<sequence length="98" mass="10950">MGGGMEEGKGVAQDVQIKAVDMDDALRDQAVSVAREAFVQKKVEKEVAQYIKQKFDELHGANWHCVVGKSFGSFCTHETGNFIYFYMNHMAVLLFKSG</sequence>
<evidence type="ECO:0000256" key="1">
    <source>
        <dbReference type="ARBA" id="ARBA00004123"/>
    </source>
</evidence>
<dbReference type="GO" id="GO:0007017">
    <property type="term" value="P:microtubule-based process"/>
    <property type="evidence" value="ECO:0007669"/>
    <property type="project" value="InterPro"/>
</dbReference>
<keyword evidence="10" id="KW-0505">Motor protein</keyword>
<evidence type="ECO:0000256" key="9">
    <source>
        <dbReference type="ARBA" id="ARBA00023242"/>
    </source>
</evidence>
<keyword evidence="9" id="KW-0539">Nucleus</keyword>
<dbReference type="GO" id="GO:0045505">
    <property type="term" value="F:dynein intermediate chain binding"/>
    <property type="evidence" value="ECO:0007669"/>
    <property type="project" value="TreeGrafter"/>
</dbReference>
<evidence type="ECO:0000313" key="11">
    <source>
        <dbReference type="EMBL" id="KAA8495836.1"/>
    </source>
</evidence>
<keyword evidence="5 10" id="KW-0493">Microtubule</keyword>
<dbReference type="PANTHER" id="PTHR11886:SF35">
    <property type="entry name" value="DYNEIN LIGHT CHAIN"/>
    <property type="match status" value="1"/>
</dbReference>
<dbReference type="OrthoDB" id="10033309at2759"/>
<dbReference type="PANTHER" id="PTHR11886">
    <property type="entry name" value="DYNEIN LIGHT CHAIN"/>
    <property type="match status" value="1"/>
</dbReference>
<keyword evidence="10" id="KW-0243">Dynein</keyword>
<dbReference type="SUPFAM" id="SSF54648">
    <property type="entry name" value="DLC"/>
    <property type="match status" value="1"/>
</dbReference>
<dbReference type="EMBL" id="VRMN01000003">
    <property type="protein sequence ID" value="KAA8495836.1"/>
    <property type="molecule type" value="Genomic_DNA"/>
</dbReference>
<dbReference type="AlphaFoldDB" id="A0A5J4YWX4"/>
<keyword evidence="12" id="KW-1185">Reference proteome</keyword>
<proteinExistence type="inferred from homology"/>
<evidence type="ECO:0000256" key="5">
    <source>
        <dbReference type="ARBA" id="ARBA00022701"/>
    </source>
</evidence>
<evidence type="ECO:0000256" key="3">
    <source>
        <dbReference type="ARBA" id="ARBA00022448"/>
    </source>
</evidence>
<comment type="similarity">
    <text evidence="10">Belongs to the dynein light chain family.</text>
</comment>
<dbReference type="GO" id="GO:0051028">
    <property type="term" value="P:mRNA transport"/>
    <property type="evidence" value="ECO:0007669"/>
    <property type="project" value="UniProtKB-KW"/>
</dbReference>
<evidence type="ECO:0000256" key="8">
    <source>
        <dbReference type="ARBA" id="ARBA00023212"/>
    </source>
</evidence>
<dbReference type="SMART" id="SM01375">
    <property type="entry name" value="Dynein_light"/>
    <property type="match status" value="1"/>
</dbReference>
<dbReference type="FunFam" id="3.30.740.10:FF:000005">
    <property type="entry name" value="Dynein light chain"/>
    <property type="match status" value="1"/>
</dbReference>
<dbReference type="InterPro" id="IPR037177">
    <property type="entry name" value="DLC_sf"/>
</dbReference>
<comment type="caution">
    <text evidence="11">The sequence shown here is derived from an EMBL/GenBank/DDBJ whole genome shotgun (WGS) entry which is preliminary data.</text>
</comment>
<keyword evidence="3" id="KW-0813">Transport</keyword>
<keyword evidence="8 10" id="KW-0206">Cytoskeleton</keyword>
<evidence type="ECO:0000256" key="6">
    <source>
        <dbReference type="ARBA" id="ARBA00022816"/>
    </source>
</evidence>
<evidence type="ECO:0000256" key="10">
    <source>
        <dbReference type="RuleBase" id="RU365010"/>
    </source>
</evidence>
<dbReference type="CDD" id="cd21452">
    <property type="entry name" value="DLC-like_DYNLL1_DYNLL2"/>
    <property type="match status" value="1"/>
</dbReference>
<keyword evidence="7" id="KW-0653">Protein transport</keyword>
<evidence type="ECO:0000256" key="2">
    <source>
        <dbReference type="ARBA" id="ARBA00004245"/>
    </source>
</evidence>
<protein>
    <recommendedName>
        <fullName evidence="10">Dynein light chain</fullName>
    </recommendedName>
</protein>